<feature type="region of interest" description="Disordered" evidence="1">
    <location>
        <begin position="235"/>
        <end position="274"/>
    </location>
</feature>
<feature type="compositionally biased region" description="Polar residues" evidence="1">
    <location>
        <begin position="36"/>
        <end position="52"/>
    </location>
</feature>
<evidence type="ECO:0000313" key="3">
    <source>
        <dbReference type="RefSeq" id="XP_017300400.1"/>
    </source>
</evidence>
<feature type="compositionally biased region" description="Low complexity" evidence="1">
    <location>
        <begin position="510"/>
        <end position="527"/>
    </location>
</feature>
<dbReference type="Proteomes" id="UP000079169">
    <property type="component" value="Unplaced"/>
</dbReference>
<feature type="region of interest" description="Disordered" evidence="1">
    <location>
        <begin position="510"/>
        <end position="551"/>
    </location>
</feature>
<feature type="compositionally biased region" description="Low complexity" evidence="1">
    <location>
        <begin position="879"/>
        <end position="904"/>
    </location>
</feature>
<evidence type="ECO:0000313" key="2">
    <source>
        <dbReference type="Proteomes" id="UP000079169"/>
    </source>
</evidence>
<gene>
    <name evidence="3" type="primary">LOC103511252</name>
</gene>
<name>A0A1S4EDV2_DIACI</name>
<dbReference type="GeneID" id="103511252"/>
<feature type="region of interest" description="Disordered" evidence="1">
    <location>
        <begin position="918"/>
        <end position="945"/>
    </location>
</feature>
<feature type="region of interest" description="Disordered" evidence="1">
    <location>
        <begin position="36"/>
        <end position="56"/>
    </location>
</feature>
<feature type="compositionally biased region" description="Low complexity" evidence="1">
    <location>
        <begin position="701"/>
        <end position="721"/>
    </location>
</feature>
<evidence type="ECO:0000256" key="1">
    <source>
        <dbReference type="SAM" id="MobiDB-lite"/>
    </source>
</evidence>
<feature type="compositionally biased region" description="Polar residues" evidence="1">
    <location>
        <begin position="855"/>
        <end position="878"/>
    </location>
</feature>
<dbReference type="KEGG" id="dci:103511252"/>
<accession>A0A1S4EDV2</accession>
<feature type="compositionally biased region" description="Polar residues" evidence="1">
    <location>
        <begin position="935"/>
        <end position="945"/>
    </location>
</feature>
<dbReference type="RefSeq" id="XP_017300400.1">
    <property type="nucleotide sequence ID" value="XM_017444911.1"/>
</dbReference>
<proteinExistence type="predicted"/>
<sequence length="945" mass="101334">MRYPEDLQNDPVQIKELRQLPSFSPVFNIVLQPNIPTDLSARPNNRPLSNSDPLAKSSRLASLNQQVSNYLQKISSDIEEKIRQFSEEQYSILEKERTKVQTEHRSLMKVVNDTDNISNNDSPLVFTPYQIKSPLNGANNVKSIGKSQDSLITVHNIGSWVLHKCLNCKLDVYASRKQDIVISSDLLIVPPKSFQPKDNEVQASNTVGVNAIPRYKIFPTTVDIPKRVVAPSNNNVNVVKPDESETSVQYTTPSTTTPYPSTTTTTVAPKEGYDYPKPSIPFPVPEQEGYDYPKPSIPFSDGISFPSISGAPLSSFNAPAPIFGSSVTLDSRFSNGINYPKPSIPFSDGISFPSISGAPLSSFNAPAPIFGSSVTLDSRFSNGIDQFPFGFSPLASFSDSVQYQPLVPSPAPIVTSTTVAPELFFKSNSEFVSSPQVSYSYQPLQQSVSTISPFSAPAVTYSDQTFTTVSPYTLSTPAPPTVSYTSSQPAFSQSLSTLAPLLLSKESLALSSSTPQPPSSQITTTESPIDKSSQVSTEKPTVTSTSSSTPLSGSYNSQLFGQYFNSLPSTSYSFPSFDSSLSSVSPVSYNFDNSLTRFNSFNYQPLPGVSYSSISPLPVQSYSSFAPLSGESYSTASPLFGQSYSSVSPLSGLSYSSGESYSTTVSPLFGQSYSSISPLSGQSYTTSSPLSVQSTSTVSPTESTNEVSSEKSTVTTTPASPAAGSFASQPFGQYFNPPSFSYNFQPIEQSVTTTSPLSYTFEQSSGLRTNYSSFNYQPLSGQYFASQQPPVSYSFQPLGSSFVSGQSYNFEQTTPVSITNLCPVNISPLSSHPSGVSQSDSPSVSYTPSTPAPFNFQSPSQFDGSLFGQNSLTNTPPASQNSQSLSSSGGAQFGHGSFSGSKSALSFSSNIQSVENLQDLQATSKESSDGFDLRQGNNQFAAPVA</sequence>
<feature type="region of interest" description="Disordered" evidence="1">
    <location>
        <begin position="688"/>
        <end position="721"/>
    </location>
</feature>
<dbReference type="PaxDb" id="121845-A0A1S4EDV2"/>
<feature type="compositionally biased region" description="Low complexity" evidence="1">
    <location>
        <begin position="831"/>
        <end position="853"/>
    </location>
</feature>
<feature type="region of interest" description="Disordered" evidence="1">
    <location>
        <begin position="831"/>
        <end position="904"/>
    </location>
</feature>
<keyword evidence="2" id="KW-1185">Reference proteome</keyword>
<feature type="compositionally biased region" description="Polar residues" evidence="1">
    <location>
        <begin position="688"/>
        <end position="700"/>
    </location>
</feature>
<organism evidence="2 3">
    <name type="scientific">Diaphorina citri</name>
    <name type="common">Asian citrus psyllid</name>
    <dbReference type="NCBI Taxonomy" id="121845"/>
    <lineage>
        <taxon>Eukaryota</taxon>
        <taxon>Metazoa</taxon>
        <taxon>Ecdysozoa</taxon>
        <taxon>Arthropoda</taxon>
        <taxon>Hexapoda</taxon>
        <taxon>Insecta</taxon>
        <taxon>Pterygota</taxon>
        <taxon>Neoptera</taxon>
        <taxon>Paraneoptera</taxon>
        <taxon>Hemiptera</taxon>
        <taxon>Sternorrhyncha</taxon>
        <taxon>Psylloidea</taxon>
        <taxon>Psyllidae</taxon>
        <taxon>Diaphorininae</taxon>
        <taxon>Diaphorina</taxon>
    </lineage>
</organism>
<reference evidence="3" key="1">
    <citation type="submission" date="2025-08" db="UniProtKB">
        <authorList>
            <consortium name="RefSeq"/>
        </authorList>
    </citation>
    <scope>IDENTIFICATION</scope>
</reference>
<protein>
    <submittedName>
        <fullName evidence="3">Flocculation protein FLO11</fullName>
    </submittedName>
</protein>
<feature type="compositionally biased region" description="Low complexity" evidence="1">
    <location>
        <begin position="536"/>
        <end position="551"/>
    </location>
</feature>
<dbReference type="AlphaFoldDB" id="A0A1S4EDV2"/>
<feature type="compositionally biased region" description="Low complexity" evidence="1">
    <location>
        <begin position="250"/>
        <end position="266"/>
    </location>
</feature>